<dbReference type="HOGENOM" id="CLU_2575691_0_0_1"/>
<evidence type="ECO:0000313" key="1">
    <source>
        <dbReference type="EMBL" id="EGP85055.1"/>
    </source>
</evidence>
<dbReference type="Proteomes" id="UP000008062">
    <property type="component" value="Chromosome 8"/>
</dbReference>
<sequence>MASESGQAQMSELIANISPVFESQIYVLCYEANLLCFVLIGLRECDEDTVHTLPVPAQVFVPQGLLRGTNRIQKLVVFVEL</sequence>
<organism evidence="1 2">
    <name type="scientific">Zymoseptoria tritici (strain CBS 115943 / IPO323)</name>
    <name type="common">Speckled leaf blotch fungus</name>
    <name type="synonym">Septoria tritici</name>
    <dbReference type="NCBI Taxonomy" id="336722"/>
    <lineage>
        <taxon>Eukaryota</taxon>
        <taxon>Fungi</taxon>
        <taxon>Dikarya</taxon>
        <taxon>Ascomycota</taxon>
        <taxon>Pezizomycotina</taxon>
        <taxon>Dothideomycetes</taxon>
        <taxon>Dothideomycetidae</taxon>
        <taxon>Mycosphaerellales</taxon>
        <taxon>Mycosphaerellaceae</taxon>
        <taxon>Zymoseptoria</taxon>
    </lineage>
</organism>
<dbReference type="AlphaFoldDB" id="F9XI90"/>
<proteinExistence type="predicted"/>
<dbReference type="RefSeq" id="XP_003850079.1">
    <property type="nucleotide sequence ID" value="XM_003850031.1"/>
</dbReference>
<dbReference type="EMBL" id="CM001203">
    <property type="protein sequence ID" value="EGP85055.1"/>
    <property type="molecule type" value="Genomic_DNA"/>
</dbReference>
<gene>
    <name evidence="1" type="ORF">MYCGRDRAFT_81913</name>
</gene>
<reference evidence="1 2" key="1">
    <citation type="journal article" date="2011" name="PLoS Genet.">
        <title>Finished genome of the fungal wheat pathogen Mycosphaerella graminicola reveals dispensome structure, chromosome plasticity, and stealth pathogenesis.</title>
        <authorList>
            <person name="Goodwin S.B."/>
            <person name="Ben M'barek S."/>
            <person name="Dhillon B."/>
            <person name="Wittenberg A.H.J."/>
            <person name="Crane C.F."/>
            <person name="Hane J.K."/>
            <person name="Foster A.J."/>
            <person name="Van der Lee T.A.J."/>
            <person name="Grimwood J."/>
            <person name="Aerts A."/>
            <person name="Antoniw J."/>
            <person name="Bailey A."/>
            <person name="Bluhm B."/>
            <person name="Bowler J."/>
            <person name="Bristow J."/>
            <person name="van der Burgt A."/>
            <person name="Canto-Canche B."/>
            <person name="Churchill A.C.L."/>
            <person name="Conde-Ferraez L."/>
            <person name="Cools H.J."/>
            <person name="Coutinho P.M."/>
            <person name="Csukai M."/>
            <person name="Dehal P."/>
            <person name="De Wit P."/>
            <person name="Donzelli B."/>
            <person name="van de Geest H.C."/>
            <person name="van Ham R.C.H.J."/>
            <person name="Hammond-Kosack K.E."/>
            <person name="Henrissat B."/>
            <person name="Kilian A."/>
            <person name="Kobayashi A.K."/>
            <person name="Koopmann E."/>
            <person name="Kourmpetis Y."/>
            <person name="Kuzniar A."/>
            <person name="Lindquist E."/>
            <person name="Lombard V."/>
            <person name="Maliepaard C."/>
            <person name="Martins N."/>
            <person name="Mehrabi R."/>
            <person name="Nap J.P.H."/>
            <person name="Ponomarenko A."/>
            <person name="Rudd J.J."/>
            <person name="Salamov A."/>
            <person name="Schmutz J."/>
            <person name="Schouten H.J."/>
            <person name="Shapiro H."/>
            <person name="Stergiopoulos I."/>
            <person name="Torriani S.F.F."/>
            <person name="Tu H."/>
            <person name="de Vries R.P."/>
            <person name="Waalwijk C."/>
            <person name="Ware S.B."/>
            <person name="Wiebenga A."/>
            <person name="Zwiers L.-H."/>
            <person name="Oliver R.P."/>
            <person name="Grigoriev I.V."/>
            <person name="Kema G.H.J."/>
        </authorList>
    </citation>
    <scope>NUCLEOTIDE SEQUENCE [LARGE SCALE GENOMIC DNA]</scope>
    <source>
        <strain evidence="2">CBS 115943 / IPO323</strain>
    </source>
</reference>
<dbReference type="InParanoid" id="F9XI90"/>
<keyword evidence="2" id="KW-1185">Reference proteome</keyword>
<evidence type="ECO:0000313" key="2">
    <source>
        <dbReference type="Proteomes" id="UP000008062"/>
    </source>
</evidence>
<dbReference type="GeneID" id="13394829"/>
<dbReference type="KEGG" id="ztr:MYCGRDRAFT_81913"/>
<protein>
    <submittedName>
        <fullName evidence="1">Uncharacterized protein</fullName>
    </submittedName>
</protein>
<accession>F9XI90</accession>
<name>F9XI90_ZYMTI</name>